<dbReference type="EMBL" id="BKCJ011172634">
    <property type="protein sequence ID" value="GFC98521.1"/>
    <property type="molecule type" value="Genomic_DNA"/>
</dbReference>
<name>A0A699SN26_TANCI</name>
<evidence type="ECO:0000313" key="2">
    <source>
        <dbReference type="EMBL" id="GFC98521.1"/>
    </source>
</evidence>
<organism evidence="3">
    <name type="scientific">Tanacetum cinerariifolium</name>
    <name type="common">Dalmatian daisy</name>
    <name type="synonym">Chrysanthemum cinerariifolium</name>
    <dbReference type="NCBI Taxonomy" id="118510"/>
    <lineage>
        <taxon>Eukaryota</taxon>
        <taxon>Viridiplantae</taxon>
        <taxon>Streptophyta</taxon>
        <taxon>Embryophyta</taxon>
        <taxon>Tracheophyta</taxon>
        <taxon>Spermatophyta</taxon>
        <taxon>Magnoliopsida</taxon>
        <taxon>eudicotyledons</taxon>
        <taxon>Gunneridae</taxon>
        <taxon>Pentapetalae</taxon>
        <taxon>asterids</taxon>
        <taxon>campanulids</taxon>
        <taxon>Asterales</taxon>
        <taxon>Asteraceae</taxon>
        <taxon>Asteroideae</taxon>
        <taxon>Anthemideae</taxon>
        <taxon>Anthemidinae</taxon>
        <taxon>Tanacetum</taxon>
    </lineage>
</organism>
<proteinExistence type="predicted"/>
<feature type="compositionally biased region" description="Basic and acidic residues" evidence="1">
    <location>
        <begin position="41"/>
        <end position="50"/>
    </location>
</feature>
<dbReference type="EMBL" id="BKCJ011173306">
    <property type="protein sequence ID" value="GFC98638.1"/>
    <property type="molecule type" value="Genomic_DNA"/>
</dbReference>
<sequence>NDDDDDDDEERKATEDDEEEEDEEHPALANSFVVPVVDHVPSVEDRKAFKTGESASTPVPSPRRPKIWLRATSPSTHHPSEMPSPPLLLPSTSHINDTPEADMPLQKIARFTNPASRFEVMESLAAAARQPVLDVATMDSTPKRLVSRKVGYGIEGV</sequence>
<protein>
    <submittedName>
        <fullName evidence="3">Uncharacterized protein</fullName>
    </submittedName>
</protein>
<feature type="non-terminal residue" evidence="3">
    <location>
        <position position="1"/>
    </location>
</feature>
<feature type="compositionally biased region" description="Acidic residues" evidence="1">
    <location>
        <begin position="1"/>
        <end position="24"/>
    </location>
</feature>
<evidence type="ECO:0000313" key="3">
    <source>
        <dbReference type="EMBL" id="GFC98638.1"/>
    </source>
</evidence>
<evidence type="ECO:0000256" key="1">
    <source>
        <dbReference type="SAM" id="MobiDB-lite"/>
    </source>
</evidence>
<gene>
    <name evidence="2" type="ORF">Tci_870491</name>
    <name evidence="3" type="ORF">Tci_870608</name>
</gene>
<accession>A0A699SN26</accession>
<reference evidence="3" key="1">
    <citation type="journal article" date="2019" name="Sci. Rep.">
        <title>Draft genome of Tanacetum cinerariifolium, the natural source of mosquito coil.</title>
        <authorList>
            <person name="Yamashiro T."/>
            <person name="Shiraishi A."/>
            <person name="Satake H."/>
            <person name="Nakayama K."/>
        </authorList>
    </citation>
    <scope>NUCLEOTIDE SEQUENCE</scope>
</reference>
<comment type="caution">
    <text evidence="3">The sequence shown here is derived from an EMBL/GenBank/DDBJ whole genome shotgun (WGS) entry which is preliminary data.</text>
</comment>
<dbReference type="AlphaFoldDB" id="A0A699SN26"/>
<feature type="region of interest" description="Disordered" evidence="1">
    <location>
        <begin position="1"/>
        <end position="99"/>
    </location>
</feature>